<dbReference type="Gene3D" id="3.20.10.10">
    <property type="entry name" value="D-amino Acid Aminotransferase, subunit A, domain 2"/>
    <property type="match status" value="1"/>
</dbReference>
<dbReference type="InterPro" id="IPR043132">
    <property type="entry name" value="BCAT-like_C"/>
</dbReference>
<name>A0ABQ4A5C8_9ACTN</name>
<dbReference type="EMBL" id="BOMN01000132">
    <property type="protein sequence ID" value="GIE26039.1"/>
    <property type="molecule type" value="Genomic_DNA"/>
</dbReference>
<evidence type="ECO:0000313" key="2">
    <source>
        <dbReference type="Proteomes" id="UP000603200"/>
    </source>
</evidence>
<gene>
    <name evidence="1" type="ORF">Ahu01nite_091410</name>
</gene>
<dbReference type="InterPro" id="IPR001544">
    <property type="entry name" value="Aminotrans_IV"/>
</dbReference>
<dbReference type="Proteomes" id="UP000603200">
    <property type="component" value="Unassembled WGS sequence"/>
</dbReference>
<protein>
    <submittedName>
        <fullName evidence="1">Uncharacterized protein</fullName>
    </submittedName>
</protein>
<organism evidence="1 2">
    <name type="scientific">Winogradskya humida</name>
    <dbReference type="NCBI Taxonomy" id="113566"/>
    <lineage>
        <taxon>Bacteria</taxon>
        <taxon>Bacillati</taxon>
        <taxon>Actinomycetota</taxon>
        <taxon>Actinomycetes</taxon>
        <taxon>Micromonosporales</taxon>
        <taxon>Micromonosporaceae</taxon>
        <taxon>Winogradskya</taxon>
    </lineage>
</organism>
<sequence length="199" mass="21507">MSGSGALPEGYLDHALRDERVASVRVTILPGAQGTDVMVSVSEPVADVTLPALRVRTVQYERELPHLKHVATMGLTYHLLQARRAGFDDVLFAGRDGLLREGSVWNVAFWDGERVVWPDAPVLAGITMQVLRIGLRKLGIPDEVRPLTSPAGMGAAAAVNSQWPAQPIAAIGETVFAGGDELVSRLRRAWDAVPWEPIS</sequence>
<proteinExistence type="predicted"/>
<evidence type="ECO:0000313" key="1">
    <source>
        <dbReference type="EMBL" id="GIE26039.1"/>
    </source>
</evidence>
<dbReference type="SUPFAM" id="SSF56752">
    <property type="entry name" value="D-aminoacid aminotransferase-like PLP-dependent enzymes"/>
    <property type="match status" value="1"/>
</dbReference>
<comment type="caution">
    <text evidence="1">The sequence shown here is derived from an EMBL/GenBank/DDBJ whole genome shotgun (WGS) entry which is preliminary data.</text>
</comment>
<reference evidence="1 2" key="1">
    <citation type="submission" date="2021-01" db="EMBL/GenBank/DDBJ databases">
        <title>Whole genome shotgun sequence of Actinoplanes humidus NBRC 14915.</title>
        <authorList>
            <person name="Komaki H."/>
            <person name="Tamura T."/>
        </authorList>
    </citation>
    <scope>NUCLEOTIDE SEQUENCE [LARGE SCALE GENOMIC DNA]</scope>
    <source>
        <strain evidence="1 2">NBRC 14915</strain>
    </source>
</reference>
<keyword evidence="2" id="KW-1185">Reference proteome</keyword>
<dbReference type="Pfam" id="PF01063">
    <property type="entry name" value="Aminotran_4"/>
    <property type="match status" value="1"/>
</dbReference>
<dbReference type="InterPro" id="IPR036038">
    <property type="entry name" value="Aminotransferase-like"/>
</dbReference>
<accession>A0ABQ4A5C8</accession>